<dbReference type="InterPro" id="IPR002182">
    <property type="entry name" value="NB-ARC"/>
</dbReference>
<evidence type="ECO:0000259" key="2">
    <source>
        <dbReference type="Pfam" id="PF00931"/>
    </source>
</evidence>
<feature type="compositionally biased region" description="Basic and acidic residues" evidence="1">
    <location>
        <begin position="1125"/>
        <end position="1134"/>
    </location>
</feature>
<dbReference type="PANTHER" id="PTHR23155">
    <property type="entry name" value="DISEASE RESISTANCE PROTEIN RP"/>
    <property type="match status" value="1"/>
</dbReference>
<dbReference type="InterPro" id="IPR044974">
    <property type="entry name" value="Disease_R_plants"/>
</dbReference>
<evidence type="ECO:0000313" key="4">
    <source>
        <dbReference type="Proteomes" id="UP001186944"/>
    </source>
</evidence>
<feature type="compositionally biased region" description="Acidic residues" evidence="1">
    <location>
        <begin position="981"/>
        <end position="992"/>
    </location>
</feature>
<name>A0AA89C4G5_PINIB</name>
<dbReference type="SUPFAM" id="SSF52540">
    <property type="entry name" value="P-loop containing nucleoside triphosphate hydrolases"/>
    <property type="match status" value="1"/>
</dbReference>
<feature type="region of interest" description="Disordered" evidence="1">
    <location>
        <begin position="966"/>
        <end position="1005"/>
    </location>
</feature>
<feature type="compositionally biased region" description="Basic and acidic residues" evidence="1">
    <location>
        <begin position="1188"/>
        <end position="1202"/>
    </location>
</feature>
<sequence length="1249" mass="145014">MAMSQGVGYGPNPSLIDPWIAIESELIQLLQADTATFQEVRDASRNRLGRINMNAIQTPEDYFSVLRNNLSSDEDIVDFLISIMDLIQYHTEMGTQRYADKLIEHKKSLERYKIERAREQIYVGDKNFVGRTEELKLIEETLLTNLHEGKYKAGVSICGLGGLGKTSLAREACFRINHRNTTEKTGYWNILQIDLREKENLIDILRDTLIAFNQMCSSDDESVLSDQLKTYLEKGVSQRTILLYDNLDDLMRRNKRRLMELIDDIIYSMERSQVKISVLMTVRQKLIPEKSILDKLWKFKEQESRLGEGHILELELKPLKEKDAFDLLKLCTTGPNVRDPDDKACSRIIKSCGYSPLAIRSIAATIKSGFISPEMTAENLRSGKNIQTLTEVSKCLGITFDTLPDEKKEALVKLSIFHTAKFDAVAAAAILGEQSLDPSNPITFMTELDIRYLKSRHLVEIDDVTLTRHRDRIGRSQNLMYSLHPLVYEFLKFKVTEGRIYERSMYDAQLRFVVYFERKISEIGKKYDKNCMSVQTIFNANRVHIQNFYNMILKVANKDRKIEMGPERLMCVKRMHEMADLTIDDFQKFDLLKKWIQDANQKENYLEVAYWKIFQALKFFETDRIEIASERLVEVQNSVFPRVKAAKVEWHPVLGSFYYLKGRIGIKERKFEEALENFKTAQDFYESPTAVRHEYRLDLANVYNSIGCVYYKQKIPDLNLSRLYHEKAFRCSTRTVENYNNIDLACYVHNIGTCFFKEGVFLDKCGNKNKARENYEKALRYYDFAMRLDTQFHMEEFDGFAEKLCRRAEVGVRLGRTDKAEEDIERAADLRRKILTPPHDYISVTQHKVGDIKRHAGMKLYREGRKVDALNKFYEAIAAYETTVHLMKCGGLPWKHEEYKNIKTNHLWLLKQTNEKRKLSDAVQFYEDFESGKFDKVRKKRRTEKETTKRFLTHGELQALAASGQLFQAPNQSNNPAQGTDDSDDRDDDTVDFSDVGRGSGTKSTPEVKAIVKEAIKEDKNVLNFNAMFREWGDDVNSDLEGEEEHLEDVFVDTHPSKSALDDKSIDDLLTMDADVEENMEVDESQSSTQINFDEIKAEVRTKTISRRMSEISMSSQDSFDQDTDLSKKREAFKQKRHSSKGASRDEGFQSFLEESSTEDESSITRKKPLKEVKKTYQQIRNLARQQSIHEDSEYFAEAKEFQEEEEEEEENHSEEEEKQKRIKAGDRRKRELSEEIPTKVTKGNSLEN</sequence>
<feature type="domain" description="NB-ARC" evidence="2">
    <location>
        <begin position="141"/>
        <end position="289"/>
    </location>
</feature>
<feature type="compositionally biased region" description="Acidic residues" evidence="1">
    <location>
        <begin position="1203"/>
        <end position="1215"/>
    </location>
</feature>
<keyword evidence="4" id="KW-1185">Reference proteome</keyword>
<dbReference type="GO" id="GO:0043531">
    <property type="term" value="F:ADP binding"/>
    <property type="evidence" value="ECO:0007669"/>
    <property type="project" value="InterPro"/>
</dbReference>
<dbReference type="SMART" id="SM00028">
    <property type="entry name" value="TPR"/>
    <property type="match status" value="4"/>
</dbReference>
<dbReference type="AlphaFoldDB" id="A0AA89C4G5"/>
<dbReference type="Pfam" id="PF00931">
    <property type="entry name" value="NB-ARC"/>
    <property type="match status" value="1"/>
</dbReference>
<organism evidence="3 4">
    <name type="scientific">Pinctada imbricata</name>
    <name type="common">Atlantic pearl-oyster</name>
    <name type="synonym">Pinctada martensii</name>
    <dbReference type="NCBI Taxonomy" id="66713"/>
    <lineage>
        <taxon>Eukaryota</taxon>
        <taxon>Metazoa</taxon>
        <taxon>Spiralia</taxon>
        <taxon>Lophotrochozoa</taxon>
        <taxon>Mollusca</taxon>
        <taxon>Bivalvia</taxon>
        <taxon>Autobranchia</taxon>
        <taxon>Pteriomorphia</taxon>
        <taxon>Pterioida</taxon>
        <taxon>Pterioidea</taxon>
        <taxon>Pteriidae</taxon>
        <taxon>Pinctada</taxon>
    </lineage>
</organism>
<evidence type="ECO:0000313" key="3">
    <source>
        <dbReference type="EMBL" id="KAK3098926.1"/>
    </source>
</evidence>
<dbReference type="EMBL" id="VSWD01000007">
    <property type="protein sequence ID" value="KAK3098926.1"/>
    <property type="molecule type" value="Genomic_DNA"/>
</dbReference>
<evidence type="ECO:0000256" key="1">
    <source>
        <dbReference type="SAM" id="MobiDB-lite"/>
    </source>
</evidence>
<comment type="caution">
    <text evidence="3">The sequence shown here is derived from an EMBL/GenBank/DDBJ whole genome shotgun (WGS) entry which is preliminary data.</text>
</comment>
<dbReference type="Gene3D" id="1.25.40.10">
    <property type="entry name" value="Tetratricopeptide repeat domain"/>
    <property type="match status" value="1"/>
</dbReference>
<feature type="region of interest" description="Disordered" evidence="1">
    <location>
        <begin position="1106"/>
        <end position="1249"/>
    </location>
</feature>
<reference evidence="3" key="1">
    <citation type="submission" date="2019-08" db="EMBL/GenBank/DDBJ databases">
        <title>The improved chromosome-level genome for the pearl oyster Pinctada fucata martensii using PacBio sequencing and Hi-C.</title>
        <authorList>
            <person name="Zheng Z."/>
        </authorList>
    </citation>
    <scope>NUCLEOTIDE SEQUENCE</scope>
    <source>
        <strain evidence="3">ZZ-2019</strain>
        <tissue evidence="3">Adductor muscle</tissue>
    </source>
</reference>
<dbReference type="InterPro" id="IPR027417">
    <property type="entry name" value="P-loop_NTPase"/>
</dbReference>
<protein>
    <recommendedName>
        <fullName evidence="2">NB-ARC domain-containing protein</fullName>
    </recommendedName>
</protein>
<gene>
    <name evidence="3" type="ORF">FSP39_024312</name>
</gene>
<dbReference type="Gene3D" id="3.40.50.300">
    <property type="entry name" value="P-loop containing nucleotide triphosphate hydrolases"/>
    <property type="match status" value="1"/>
</dbReference>
<feature type="compositionally biased region" description="Polar residues" evidence="1">
    <location>
        <begin position="1176"/>
        <end position="1187"/>
    </location>
</feature>
<dbReference type="InterPro" id="IPR019734">
    <property type="entry name" value="TPR_rpt"/>
</dbReference>
<dbReference type="SUPFAM" id="SSF48452">
    <property type="entry name" value="TPR-like"/>
    <property type="match status" value="1"/>
</dbReference>
<proteinExistence type="predicted"/>
<feature type="compositionally biased region" description="Polar residues" evidence="1">
    <location>
        <begin position="966"/>
        <end position="978"/>
    </location>
</feature>
<dbReference type="GO" id="GO:0098542">
    <property type="term" value="P:defense response to other organism"/>
    <property type="evidence" value="ECO:0007669"/>
    <property type="project" value="TreeGrafter"/>
</dbReference>
<dbReference type="Proteomes" id="UP001186944">
    <property type="component" value="Unassembled WGS sequence"/>
</dbReference>
<feature type="compositionally biased region" description="Basic and acidic residues" evidence="1">
    <location>
        <begin position="1216"/>
        <end position="1238"/>
    </location>
</feature>
<dbReference type="InterPro" id="IPR011990">
    <property type="entry name" value="TPR-like_helical_dom_sf"/>
</dbReference>
<accession>A0AA89C4G5</accession>
<dbReference type="PANTHER" id="PTHR23155:SF1188">
    <property type="entry name" value="OS11G0492300 PROTEIN"/>
    <property type="match status" value="1"/>
</dbReference>